<organism evidence="1 2">
    <name type="scientific">Coleofasciculus chthonoplastes PCC 7420</name>
    <dbReference type="NCBI Taxonomy" id="118168"/>
    <lineage>
        <taxon>Bacteria</taxon>
        <taxon>Bacillati</taxon>
        <taxon>Cyanobacteriota</taxon>
        <taxon>Cyanophyceae</taxon>
        <taxon>Coleofasciculales</taxon>
        <taxon>Coleofasciculaceae</taxon>
        <taxon>Coleofasciculus</taxon>
    </lineage>
</organism>
<name>B4W2C6_9CYAN</name>
<dbReference type="Proteomes" id="UP000003835">
    <property type="component" value="Unassembled WGS sequence"/>
</dbReference>
<sequence>MGVFPGKKAEIARNPTSTVLNQANATAHAQIRSDLPCLGT</sequence>
<dbReference type="AlphaFoldDB" id="B4W2C6"/>
<accession>B4W2C6</accession>
<reference evidence="1 2" key="1">
    <citation type="submission" date="2008-07" db="EMBL/GenBank/DDBJ databases">
        <authorList>
            <person name="Tandeau de Marsac N."/>
            <person name="Ferriera S."/>
            <person name="Johnson J."/>
            <person name="Kravitz S."/>
            <person name="Beeson K."/>
            <person name="Sutton G."/>
            <person name="Rogers Y.-H."/>
            <person name="Friedman R."/>
            <person name="Frazier M."/>
            <person name="Venter J.C."/>
        </authorList>
    </citation>
    <scope>NUCLEOTIDE SEQUENCE [LARGE SCALE GENOMIC DNA]</scope>
    <source>
        <strain evidence="1 2">PCC 7420</strain>
    </source>
</reference>
<dbReference type="HOGENOM" id="CLU_210181_0_0_3"/>
<dbReference type="STRING" id="118168.MC7420_2422"/>
<protein>
    <submittedName>
        <fullName evidence="1">Uncharacterized protein</fullName>
    </submittedName>
</protein>
<proteinExistence type="predicted"/>
<evidence type="ECO:0000313" key="1">
    <source>
        <dbReference type="EMBL" id="EDX71756.1"/>
    </source>
</evidence>
<dbReference type="EMBL" id="DS989870">
    <property type="protein sequence ID" value="EDX71756.1"/>
    <property type="molecule type" value="Genomic_DNA"/>
</dbReference>
<evidence type="ECO:0000313" key="2">
    <source>
        <dbReference type="Proteomes" id="UP000003835"/>
    </source>
</evidence>
<gene>
    <name evidence="1" type="ORF">MC7420_2422</name>
</gene>
<keyword evidence="2" id="KW-1185">Reference proteome</keyword>